<dbReference type="OrthoDB" id="20987at2759"/>
<name>A0A8J4PVP4_9MYCE</name>
<keyword evidence="3" id="KW-1185">Reference proteome</keyword>
<protein>
    <recommendedName>
        <fullName evidence="1">Nudix hydrolase domain-containing protein</fullName>
    </recommendedName>
</protein>
<dbReference type="Gene3D" id="3.90.79.10">
    <property type="entry name" value="Nucleoside Triphosphate Pyrophosphohydrolase"/>
    <property type="match status" value="1"/>
</dbReference>
<dbReference type="InterPro" id="IPR015797">
    <property type="entry name" value="NUDIX_hydrolase-like_dom_sf"/>
</dbReference>
<evidence type="ECO:0000313" key="2">
    <source>
        <dbReference type="EMBL" id="KAF2074530.1"/>
    </source>
</evidence>
<dbReference type="Proteomes" id="UP000695562">
    <property type="component" value="Unassembled WGS sequence"/>
</dbReference>
<proteinExistence type="predicted"/>
<dbReference type="InterPro" id="IPR000086">
    <property type="entry name" value="NUDIX_hydrolase_dom"/>
</dbReference>
<dbReference type="SUPFAM" id="SSF55811">
    <property type="entry name" value="Nudix"/>
    <property type="match status" value="1"/>
</dbReference>
<reference evidence="2" key="1">
    <citation type="submission" date="2020-01" db="EMBL/GenBank/DDBJ databases">
        <title>Development of genomics and gene disruption for Polysphondylium violaceum indicates a role for the polyketide synthase stlB in stalk morphogenesis.</title>
        <authorList>
            <person name="Narita B."/>
            <person name="Kawabe Y."/>
            <person name="Kin K."/>
            <person name="Saito T."/>
            <person name="Gibbs R."/>
            <person name="Kuspa A."/>
            <person name="Muzny D."/>
            <person name="Queller D."/>
            <person name="Richards S."/>
            <person name="Strassman J."/>
            <person name="Sucgang R."/>
            <person name="Worley K."/>
            <person name="Schaap P."/>
        </authorList>
    </citation>
    <scope>NUCLEOTIDE SEQUENCE</scope>
    <source>
        <strain evidence="2">QSvi11</strain>
    </source>
</reference>
<dbReference type="PROSITE" id="PS51462">
    <property type="entry name" value="NUDIX"/>
    <property type="match status" value="1"/>
</dbReference>
<gene>
    <name evidence="2" type="ORF">CYY_004157</name>
</gene>
<comment type="caution">
    <text evidence="2">The sequence shown here is derived from an EMBL/GenBank/DDBJ whole genome shotgun (WGS) entry which is preliminary data.</text>
</comment>
<dbReference type="EMBL" id="AJWJ01000142">
    <property type="protein sequence ID" value="KAF2074530.1"/>
    <property type="molecule type" value="Genomic_DNA"/>
</dbReference>
<feature type="domain" description="Nudix hydrolase" evidence="1">
    <location>
        <begin position="18"/>
        <end position="174"/>
    </location>
</feature>
<evidence type="ECO:0000313" key="3">
    <source>
        <dbReference type="Proteomes" id="UP000695562"/>
    </source>
</evidence>
<sequence length="235" mass="27232">MSTSKNLKLKRVNAEINNTFKAAGVLLYSFVKDENTDQLKVKVLIGCEDRRHKPKGGFLFAPFGGKVEQGENAYETAIREFNEETAYLFNDDIQHYNDLIRNPDHTRVFWIPSSKYVLFCTEIDYDDSLSERFLEIDKTGFTNTDQIFIEWVDKNRFLRGPRFSNPIFTRDNGEEGKIASFFISMFGIVDNHLESKLMKRIEQQSTKTTKSRFTRSSSDDELVSNMSLSLNLQDD</sequence>
<accession>A0A8J4PVP4</accession>
<dbReference type="Pfam" id="PF00293">
    <property type="entry name" value="NUDIX"/>
    <property type="match status" value="1"/>
</dbReference>
<organism evidence="2 3">
    <name type="scientific">Polysphondylium violaceum</name>
    <dbReference type="NCBI Taxonomy" id="133409"/>
    <lineage>
        <taxon>Eukaryota</taxon>
        <taxon>Amoebozoa</taxon>
        <taxon>Evosea</taxon>
        <taxon>Eumycetozoa</taxon>
        <taxon>Dictyostelia</taxon>
        <taxon>Dictyosteliales</taxon>
        <taxon>Dictyosteliaceae</taxon>
        <taxon>Polysphondylium</taxon>
    </lineage>
</organism>
<evidence type="ECO:0000259" key="1">
    <source>
        <dbReference type="PROSITE" id="PS51462"/>
    </source>
</evidence>
<dbReference type="AlphaFoldDB" id="A0A8J4PVP4"/>